<dbReference type="EMBL" id="CP032125">
    <property type="protein sequence ID" value="AXX97619.1"/>
    <property type="molecule type" value="Genomic_DNA"/>
</dbReference>
<dbReference type="RefSeq" id="WP_118942276.1">
    <property type="nucleotide sequence ID" value="NZ_CP032125.1"/>
</dbReference>
<reference evidence="2 3" key="1">
    <citation type="submission" date="2018-09" db="EMBL/GenBank/DDBJ databases">
        <title>Profundibacter amoris BAR1 gen. nov., sp. nov., a new member of the Roseobacter clade isolated at Lokis Castle Vent Field on the Arctic Mid-Oceanic Ridge.</title>
        <authorList>
            <person name="Le Moine Bauer S."/>
            <person name="Sjoeberg A.G."/>
            <person name="L'Haridon S."/>
            <person name="Stokke R."/>
            <person name="Roalkvam I."/>
            <person name="Steen I.H."/>
            <person name="Dahle H."/>
        </authorList>
    </citation>
    <scope>NUCLEOTIDE SEQUENCE [LARGE SCALE GENOMIC DNA]</scope>
    <source>
        <strain evidence="2 3">BAR1</strain>
    </source>
</reference>
<evidence type="ECO:0000313" key="3">
    <source>
        <dbReference type="Proteomes" id="UP000261704"/>
    </source>
</evidence>
<keyword evidence="1" id="KW-0732">Signal</keyword>
<dbReference type="AlphaFoldDB" id="A0A347UFJ1"/>
<evidence type="ECO:0008006" key="4">
    <source>
        <dbReference type="Google" id="ProtNLM"/>
    </source>
</evidence>
<feature type="signal peptide" evidence="1">
    <location>
        <begin position="1"/>
        <end position="18"/>
    </location>
</feature>
<keyword evidence="3" id="KW-1185">Reference proteome</keyword>
<proteinExistence type="predicted"/>
<organism evidence="2 3">
    <name type="scientific">Profundibacter amoris</name>
    <dbReference type="NCBI Taxonomy" id="2171755"/>
    <lineage>
        <taxon>Bacteria</taxon>
        <taxon>Pseudomonadati</taxon>
        <taxon>Pseudomonadota</taxon>
        <taxon>Alphaproteobacteria</taxon>
        <taxon>Rhodobacterales</taxon>
        <taxon>Paracoccaceae</taxon>
        <taxon>Profundibacter</taxon>
    </lineage>
</organism>
<protein>
    <recommendedName>
        <fullName evidence="4">DUF3108 domain-containing protein</fullName>
    </recommendedName>
</protein>
<feature type="chain" id="PRO_5016841071" description="DUF3108 domain-containing protein" evidence="1">
    <location>
        <begin position="19"/>
        <end position="192"/>
    </location>
</feature>
<accession>A0A347UFJ1</accession>
<gene>
    <name evidence="2" type="ORF">BAR1_06545</name>
</gene>
<evidence type="ECO:0000313" key="2">
    <source>
        <dbReference type="EMBL" id="AXX97619.1"/>
    </source>
</evidence>
<sequence length="192" mass="21448">MQKAIALVTALLAFPAWASDFPKGYESIGKYELSVNGTPVTLTSVTSEADEYSDLYFTFGEAMAGGTVTSYTVQATAGLKEYSEGKPPVFSVEFDLDPKTGNLIPVRVILVDQTWDTPLATYPYDNRKSIRVDNLVFRNNGKISFDITADLTRLNWDTYKPVQGSERVRVQGHYSGKFPKFFLENQRIFGDD</sequence>
<evidence type="ECO:0000256" key="1">
    <source>
        <dbReference type="SAM" id="SignalP"/>
    </source>
</evidence>
<dbReference type="KEGG" id="pamo:BAR1_06545"/>
<dbReference type="Proteomes" id="UP000261704">
    <property type="component" value="Chromosome"/>
</dbReference>
<name>A0A347UFJ1_9RHOB</name>